<evidence type="ECO:0000256" key="4">
    <source>
        <dbReference type="PROSITE-ProRule" id="PRU00473"/>
    </source>
</evidence>
<feature type="chain" id="PRO_5032545177" evidence="5">
    <location>
        <begin position="20"/>
        <end position="610"/>
    </location>
</feature>
<dbReference type="AlphaFoldDB" id="A0A840WLU6"/>
<evidence type="ECO:0000256" key="5">
    <source>
        <dbReference type="SAM" id="SignalP"/>
    </source>
</evidence>
<dbReference type="Gene3D" id="3.30.1330.60">
    <property type="entry name" value="OmpA-like domain"/>
    <property type="match status" value="1"/>
</dbReference>
<reference evidence="7 8" key="1">
    <citation type="submission" date="2020-08" db="EMBL/GenBank/DDBJ databases">
        <title>Genomic Encyclopedia of Type Strains, Phase IV (KMG-IV): sequencing the most valuable type-strain genomes for metagenomic binning, comparative biology and taxonomic classification.</title>
        <authorList>
            <person name="Goeker M."/>
        </authorList>
    </citation>
    <scope>NUCLEOTIDE SEQUENCE [LARGE SCALE GENOMIC DNA]</scope>
    <source>
        <strain evidence="7 8">DSM 103377</strain>
    </source>
</reference>
<organism evidence="7 8">
    <name type="scientific">Rubricella aquisinus</name>
    <dbReference type="NCBI Taxonomy" id="2028108"/>
    <lineage>
        <taxon>Bacteria</taxon>
        <taxon>Pseudomonadati</taxon>
        <taxon>Pseudomonadota</taxon>
        <taxon>Alphaproteobacteria</taxon>
        <taxon>Rhodobacterales</taxon>
        <taxon>Paracoccaceae</taxon>
        <taxon>Rubricella</taxon>
    </lineage>
</organism>
<dbReference type="Proteomes" id="UP000553766">
    <property type="component" value="Unassembled WGS sequence"/>
</dbReference>
<dbReference type="CDD" id="cd07185">
    <property type="entry name" value="OmpA_C-like"/>
    <property type="match status" value="1"/>
</dbReference>
<dbReference type="InterPro" id="IPR036737">
    <property type="entry name" value="OmpA-like_sf"/>
</dbReference>
<dbReference type="InterPro" id="IPR006665">
    <property type="entry name" value="OmpA-like"/>
</dbReference>
<dbReference type="PRINTS" id="PR01021">
    <property type="entry name" value="OMPADOMAIN"/>
</dbReference>
<keyword evidence="5" id="KW-0732">Signal</keyword>
<evidence type="ECO:0000313" key="8">
    <source>
        <dbReference type="Proteomes" id="UP000553766"/>
    </source>
</evidence>
<dbReference type="GO" id="GO:0009279">
    <property type="term" value="C:cell outer membrane"/>
    <property type="evidence" value="ECO:0007669"/>
    <property type="project" value="UniProtKB-SubCell"/>
</dbReference>
<evidence type="ECO:0000259" key="6">
    <source>
        <dbReference type="PROSITE" id="PS51123"/>
    </source>
</evidence>
<gene>
    <name evidence="7" type="ORF">FHS89_000620</name>
</gene>
<dbReference type="PROSITE" id="PS51123">
    <property type="entry name" value="OMPA_2"/>
    <property type="match status" value="1"/>
</dbReference>
<keyword evidence="8" id="KW-1185">Reference proteome</keyword>
<evidence type="ECO:0000256" key="2">
    <source>
        <dbReference type="ARBA" id="ARBA00023136"/>
    </source>
</evidence>
<dbReference type="InterPro" id="IPR006664">
    <property type="entry name" value="OMP_bac"/>
</dbReference>
<dbReference type="SUPFAM" id="SSF103088">
    <property type="entry name" value="OmpA-like"/>
    <property type="match status" value="1"/>
</dbReference>
<protein>
    <submittedName>
        <fullName evidence="7">OOP family OmpA-OmpF porin</fullName>
    </submittedName>
</protein>
<keyword evidence="2 4" id="KW-0472">Membrane</keyword>
<evidence type="ECO:0000256" key="1">
    <source>
        <dbReference type="ARBA" id="ARBA00004442"/>
    </source>
</evidence>
<name>A0A840WLU6_9RHOB</name>
<dbReference type="Pfam" id="PF00691">
    <property type="entry name" value="OmpA"/>
    <property type="match status" value="1"/>
</dbReference>
<dbReference type="RefSeq" id="WP_184008364.1">
    <property type="nucleotide sequence ID" value="NZ_JACIJS010000001.1"/>
</dbReference>
<sequence length="610" mass="64303">MRAIAILFVLSCWIGAAFGAAHLARVVVAAVEQGSVERVSLALDAAGHDWAVVSADGLVVTLAGEAPDDPARRRALDVAVRSFAGEEVRDEVTVLSPDSLRDVPLNVTILRSPELITLVGSGVRLTDDAFAGDPLSLLTALRQYAPDVRIVSLMSGMPATAPDEWDILARSAARIAGQLATGEIRIHEDGLAVTTVSEGQEAAEALRALLTDAAGLPAPLSLSLDIMAPAQPILTYRLVVEKRPGTYRITDCTMPDAESVARLMRLMTSLEMAEDEMPCQIGSGAPDDWIVAAEAVLAALNTISAGDAAVVAQNVTFRADSTVTERRRDAAREALVTALPAGYTLAPLEMLPDAAPDATAPPLRVVLNEVDGVTIDGRLPTPGSDAAMLAYAQAAFGSDRVTVMGEAASSARLADTLSVIEALGQLTEGEASIGAGSVRLTGVGGQPDIADRLEATLSKTLDPSLDVTLAVSYRPDATPAARSELTARICEQRVNEVLQEGQIAFAPSSAVIDEESGRRLDRIAEILLECRSKQIKISGYTDNRGGEEVNLAISTARAESVLDALLRRGIFLDRMVARGYGEADPIADNDTEEGRAANRRIEIRLIGPDE</sequence>
<comment type="caution">
    <text evidence="7">The sequence shown here is derived from an EMBL/GenBank/DDBJ whole genome shotgun (WGS) entry which is preliminary data.</text>
</comment>
<accession>A0A840WLU6</accession>
<dbReference type="EMBL" id="JACIJS010000001">
    <property type="protein sequence ID" value="MBB5514622.1"/>
    <property type="molecule type" value="Genomic_DNA"/>
</dbReference>
<dbReference type="PANTHER" id="PTHR30329:SF21">
    <property type="entry name" value="LIPOPROTEIN YIAD-RELATED"/>
    <property type="match status" value="1"/>
</dbReference>
<feature type="signal peptide" evidence="5">
    <location>
        <begin position="1"/>
        <end position="19"/>
    </location>
</feature>
<evidence type="ECO:0000313" key="7">
    <source>
        <dbReference type="EMBL" id="MBB5514622.1"/>
    </source>
</evidence>
<proteinExistence type="predicted"/>
<evidence type="ECO:0000256" key="3">
    <source>
        <dbReference type="ARBA" id="ARBA00023237"/>
    </source>
</evidence>
<dbReference type="PANTHER" id="PTHR30329">
    <property type="entry name" value="STATOR ELEMENT OF FLAGELLAR MOTOR COMPLEX"/>
    <property type="match status" value="1"/>
</dbReference>
<keyword evidence="3" id="KW-0998">Cell outer membrane</keyword>
<dbReference type="InterPro" id="IPR050330">
    <property type="entry name" value="Bact_OuterMem_StrucFunc"/>
</dbReference>
<dbReference type="Gene3D" id="3.40.1520.20">
    <property type="match status" value="1"/>
</dbReference>
<comment type="subcellular location">
    <subcellularLocation>
        <location evidence="1">Cell outer membrane</location>
    </subcellularLocation>
</comment>
<feature type="domain" description="OmpA-like" evidence="6">
    <location>
        <begin position="492"/>
        <end position="609"/>
    </location>
</feature>